<accession>A0ABT4SMC0</accession>
<evidence type="ECO:0000313" key="7">
    <source>
        <dbReference type="EMBL" id="MDA0638391.1"/>
    </source>
</evidence>
<evidence type="ECO:0000256" key="4">
    <source>
        <dbReference type="ARBA" id="ARBA00023194"/>
    </source>
</evidence>
<evidence type="ECO:0000256" key="2">
    <source>
        <dbReference type="ARBA" id="ARBA00022676"/>
    </source>
</evidence>
<evidence type="ECO:0000256" key="1">
    <source>
        <dbReference type="ARBA" id="ARBA00006962"/>
    </source>
</evidence>
<dbReference type="CDD" id="cd03784">
    <property type="entry name" value="GT1_Gtf-like"/>
    <property type="match status" value="1"/>
</dbReference>
<dbReference type="InterPro" id="IPR030953">
    <property type="entry name" value="Glycosyl_450act"/>
</dbReference>
<dbReference type="Proteomes" id="UP001144036">
    <property type="component" value="Unassembled WGS sequence"/>
</dbReference>
<dbReference type="RefSeq" id="WP_270159326.1">
    <property type="nucleotide sequence ID" value="NZ_JAPNNL010000231.1"/>
</dbReference>
<dbReference type="InterPro" id="IPR002213">
    <property type="entry name" value="UDP_glucos_trans"/>
</dbReference>
<proteinExistence type="inferred from homology"/>
<protein>
    <submittedName>
        <fullName evidence="7">Activator-dependent family glycosyltransferase</fullName>
    </submittedName>
</protein>
<gene>
    <name evidence="7" type="ORF">OUY22_33720</name>
</gene>
<dbReference type="PANTHER" id="PTHR48050">
    <property type="entry name" value="STEROL 3-BETA-GLUCOSYLTRANSFERASE"/>
    <property type="match status" value="1"/>
</dbReference>
<dbReference type="Pfam" id="PF21036">
    <property type="entry name" value="EryCIII-like_N"/>
    <property type="match status" value="1"/>
</dbReference>
<keyword evidence="2" id="KW-0328">Glycosyltransferase</keyword>
<reference evidence="7" key="1">
    <citation type="submission" date="2022-11" db="EMBL/GenBank/DDBJ databases">
        <title>Nonomuraea corallina sp. nov., a new species of the genus Nonomuraea isolated from sea side sediment in Thai sea.</title>
        <authorList>
            <person name="Ngamcharungchit C."/>
            <person name="Matsumoto A."/>
            <person name="Suriyachadkun C."/>
            <person name="Panbangred W."/>
            <person name="Inahashi Y."/>
            <person name="Intra B."/>
        </authorList>
    </citation>
    <scope>NUCLEOTIDE SEQUENCE</scope>
    <source>
        <strain evidence="7">MCN248</strain>
    </source>
</reference>
<name>A0ABT4SMC0_9ACTN</name>
<evidence type="ECO:0000259" key="6">
    <source>
        <dbReference type="Pfam" id="PF21036"/>
    </source>
</evidence>
<dbReference type="InterPro" id="IPR050426">
    <property type="entry name" value="Glycosyltransferase_28"/>
</dbReference>
<sequence length="423" mass="46545">MRVLIATYSEKTHFLGMVPMAWALATAGHEVRVATQPESAAFFAGTGLATVSVGRDHSLYRRHQLARLLGQEEADGFLDIGDRWPPEHTWEQLRWGFREVVSWWWKVINEPMIGELTDFCRWWRPDLVIWEPGTFAAAIAADACGAVHGRLLWSLDLFAQMRHRYLTLMRVQPPDEREDVLMQWLGARAAAHGGTFREEMVTGHFTIDHLPPSLRLGPPLDQRGFSLRYIPYNGRAVLPGWLREPPDRPRVCLSLGTSATERLGGYAVPVAELLEALEDLDVEVVATIPEPEQARLGRVPGNARLVGFVPLHALAATCTAMINHGGPGTVCTGLAYGVPQLVLPVDHLDAPLLAKALAAQGAGLSIPSGQVTPSAVRDALGHLLAESSFEDNAMRLREEMLAMRTPNELAVDLEDLVAGLRGR</sequence>
<dbReference type="InterPro" id="IPR010610">
    <property type="entry name" value="EryCIII-like_C"/>
</dbReference>
<comment type="caution">
    <text evidence="7">The sequence shown here is derived from an EMBL/GenBank/DDBJ whole genome shotgun (WGS) entry which is preliminary data.</text>
</comment>
<dbReference type="Pfam" id="PF06722">
    <property type="entry name" value="EryCIII-like_C"/>
    <property type="match status" value="1"/>
</dbReference>
<dbReference type="EMBL" id="JAPNNL010000231">
    <property type="protein sequence ID" value="MDA0638391.1"/>
    <property type="molecule type" value="Genomic_DNA"/>
</dbReference>
<dbReference type="SUPFAM" id="SSF53756">
    <property type="entry name" value="UDP-Glycosyltransferase/glycogen phosphorylase"/>
    <property type="match status" value="1"/>
</dbReference>
<comment type="similarity">
    <text evidence="1">Belongs to the glycosyltransferase 28 family.</text>
</comment>
<keyword evidence="3" id="KW-0808">Transferase</keyword>
<evidence type="ECO:0000256" key="3">
    <source>
        <dbReference type="ARBA" id="ARBA00022679"/>
    </source>
</evidence>
<dbReference type="PANTHER" id="PTHR48050:SF13">
    <property type="entry name" value="STEROL 3-BETA-GLUCOSYLTRANSFERASE UGT80A2"/>
    <property type="match status" value="1"/>
</dbReference>
<evidence type="ECO:0000259" key="5">
    <source>
        <dbReference type="Pfam" id="PF06722"/>
    </source>
</evidence>
<organism evidence="7 8">
    <name type="scientific">Nonomuraea corallina</name>
    <dbReference type="NCBI Taxonomy" id="2989783"/>
    <lineage>
        <taxon>Bacteria</taxon>
        <taxon>Bacillati</taxon>
        <taxon>Actinomycetota</taxon>
        <taxon>Actinomycetes</taxon>
        <taxon>Streptosporangiales</taxon>
        <taxon>Streptosporangiaceae</taxon>
        <taxon>Nonomuraea</taxon>
    </lineage>
</organism>
<feature type="domain" description="Erythromycin biosynthesis protein CIII-like C-terminal" evidence="5">
    <location>
        <begin position="272"/>
        <end position="416"/>
    </location>
</feature>
<keyword evidence="4" id="KW-0045">Antibiotic biosynthesis</keyword>
<dbReference type="Gene3D" id="3.40.50.2000">
    <property type="entry name" value="Glycogen Phosphorylase B"/>
    <property type="match status" value="2"/>
</dbReference>
<evidence type="ECO:0000313" key="8">
    <source>
        <dbReference type="Proteomes" id="UP001144036"/>
    </source>
</evidence>
<feature type="domain" description="Erythromycin biosynthesis protein CIII-like N-terminal" evidence="6">
    <location>
        <begin position="22"/>
        <end position="256"/>
    </location>
</feature>
<dbReference type="InterPro" id="IPR048284">
    <property type="entry name" value="EryCIII-like_N"/>
</dbReference>
<dbReference type="NCBIfam" id="TIGR04516">
    <property type="entry name" value="glycosyl_450act"/>
    <property type="match status" value="1"/>
</dbReference>
<keyword evidence="8" id="KW-1185">Reference proteome</keyword>